<accession>A0AA39HQY1</accession>
<reference evidence="3" key="1">
    <citation type="submission" date="2023-06" db="EMBL/GenBank/DDBJ databases">
        <title>Genomic analysis of the entomopathogenic nematode Steinernema hermaphroditum.</title>
        <authorList>
            <person name="Schwarz E.M."/>
            <person name="Heppert J.K."/>
            <person name="Baniya A."/>
            <person name="Schwartz H.T."/>
            <person name="Tan C.-H."/>
            <person name="Antoshechkin I."/>
            <person name="Sternberg P.W."/>
            <person name="Goodrich-Blair H."/>
            <person name="Dillman A.R."/>
        </authorList>
    </citation>
    <scope>NUCLEOTIDE SEQUENCE</scope>
    <source>
        <strain evidence="3">PS9179</strain>
        <tissue evidence="3">Whole animal</tissue>
    </source>
</reference>
<evidence type="ECO:0000313" key="4">
    <source>
        <dbReference type="Proteomes" id="UP001175271"/>
    </source>
</evidence>
<dbReference type="SUPFAM" id="SSF53300">
    <property type="entry name" value="vWA-like"/>
    <property type="match status" value="2"/>
</dbReference>
<name>A0AA39HQY1_9BILA</name>
<dbReference type="PROSITE" id="PS50234">
    <property type="entry name" value="VWFA"/>
    <property type="match status" value="1"/>
</dbReference>
<feature type="signal peptide" evidence="1">
    <location>
        <begin position="1"/>
        <end position="19"/>
    </location>
</feature>
<organism evidence="3 4">
    <name type="scientific">Steinernema hermaphroditum</name>
    <dbReference type="NCBI Taxonomy" id="289476"/>
    <lineage>
        <taxon>Eukaryota</taxon>
        <taxon>Metazoa</taxon>
        <taxon>Ecdysozoa</taxon>
        <taxon>Nematoda</taxon>
        <taxon>Chromadorea</taxon>
        <taxon>Rhabditida</taxon>
        <taxon>Tylenchina</taxon>
        <taxon>Panagrolaimomorpha</taxon>
        <taxon>Strongyloidoidea</taxon>
        <taxon>Steinernematidae</taxon>
        <taxon>Steinernema</taxon>
    </lineage>
</organism>
<dbReference type="Gene3D" id="3.40.50.410">
    <property type="entry name" value="von Willebrand factor, type A domain"/>
    <property type="match status" value="1"/>
</dbReference>
<gene>
    <name evidence="3" type="ORF">QR680_004456</name>
</gene>
<dbReference type="EMBL" id="JAUCMV010000003">
    <property type="protein sequence ID" value="KAK0409288.1"/>
    <property type="molecule type" value="Genomic_DNA"/>
</dbReference>
<proteinExistence type="predicted"/>
<dbReference type="AlphaFoldDB" id="A0AA39HQY1"/>
<sequence>MRRSATATILLFAICGVFGDGARGMDEVETLLGKEDLKDCQKAAFDIVFVLDVVWQNDNYNAEVDGIGKFVQKFEMGDGPGQARFGSRMRIQKIALDAFSTQSSFISELREQRKSAVVENDLMEYGHNQGDLLNAVIDEEFSMSERQNANVTKIAVVFMIASLLKGSEPYGPYARYATEKGVEVFVVPVGPWPTLKEALALAGNRPDHVIGAASTRDHAFAPVIDALFDKIICKKLKYDIMFGHDVKWDAIDQNDQPERIREFINNFEMGPNEGQAQFGSRMKPIIDDNYFGVGAAKDQQALYQRIKDAWATNAEIWKGPYTRNQGEMLNQIVNAYFSRDEAVKVAIIFMACWIYDGPSPTYTEAGDLAQKKKVITYVIFHTEYCIGREYANTGGVSHKTEKMHLRSVGRQLARDTGRVFLSKNTAKENLKPIFDKIYNDLMCMDPCRNQWGNVCATNRRYPDPDSWKQ</sequence>
<keyword evidence="1" id="KW-0732">Signal</keyword>
<evidence type="ECO:0000256" key="1">
    <source>
        <dbReference type="SAM" id="SignalP"/>
    </source>
</evidence>
<comment type="caution">
    <text evidence="3">The sequence shown here is derived from an EMBL/GenBank/DDBJ whole genome shotgun (WGS) entry which is preliminary data.</text>
</comment>
<feature type="domain" description="VWFA" evidence="2">
    <location>
        <begin position="46"/>
        <end position="231"/>
    </location>
</feature>
<keyword evidence="4" id="KW-1185">Reference proteome</keyword>
<dbReference type="InterPro" id="IPR002035">
    <property type="entry name" value="VWF_A"/>
</dbReference>
<dbReference type="InterPro" id="IPR036465">
    <property type="entry name" value="vWFA_dom_sf"/>
</dbReference>
<protein>
    <recommendedName>
        <fullName evidence="2">VWFA domain-containing protein</fullName>
    </recommendedName>
</protein>
<dbReference type="Proteomes" id="UP001175271">
    <property type="component" value="Unassembled WGS sequence"/>
</dbReference>
<evidence type="ECO:0000259" key="2">
    <source>
        <dbReference type="PROSITE" id="PS50234"/>
    </source>
</evidence>
<feature type="chain" id="PRO_5041412722" description="VWFA domain-containing protein" evidence="1">
    <location>
        <begin position="20"/>
        <end position="469"/>
    </location>
</feature>
<evidence type="ECO:0000313" key="3">
    <source>
        <dbReference type="EMBL" id="KAK0409288.1"/>
    </source>
</evidence>